<proteinExistence type="predicted"/>
<dbReference type="EMBL" id="FPBZ01000002">
    <property type="protein sequence ID" value="SFU40224.1"/>
    <property type="molecule type" value="Genomic_DNA"/>
</dbReference>
<dbReference type="Proteomes" id="UP000182649">
    <property type="component" value="Unassembled WGS sequence"/>
</dbReference>
<accession>A0A1I7FVH2</accession>
<gene>
    <name evidence="1" type="ORF">SAMN05216417_102261</name>
</gene>
<organism evidence="1 2">
    <name type="scientific">Nitrosospira multiformis</name>
    <dbReference type="NCBI Taxonomy" id="1231"/>
    <lineage>
        <taxon>Bacteria</taxon>
        <taxon>Pseudomonadati</taxon>
        <taxon>Pseudomonadota</taxon>
        <taxon>Betaproteobacteria</taxon>
        <taxon>Nitrosomonadales</taxon>
        <taxon>Nitrosomonadaceae</taxon>
        <taxon>Nitrosospira</taxon>
    </lineage>
</organism>
<evidence type="ECO:0000313" key="2">
    <source>
        <dbReference type="Proteomes" id="UP000182649"/>
    </source>
</evidence>
<dbReference type="AlphaFoldDB" id="A0A1I7FVH2"/>
<sequence>MSHQGVQRQNISTATIRSSYLAISLRHMEVKRYRMMIRALLHPILHEQGKPTVRRQENGCVRIYLTGEMRKK</sequence>
<protein>
    <submittedName>
        <fullName evidence="1">Uncharacterized protein</fullName>
    </submittedName>
</protein>
<reference evidence="1 2" key="1">
    <citation type="submission" date="2016-10" db="EMBL/GenBank/DDBJ databases">
        <authorList>
            <person name="de Groot N.N."/>
        </authorList>
    </citation>
    <scope>NUCLEOTIDE SEQUENCE [LARGE SCALE GENOMIC DNA]</scope>
    <source>
        <strain evidence="1 2">Nl14</strain>
    </source>
</reference>
<name>A0A1I7FVH2_9PROT</name>
<evidence type="ECO:0000313" key="1">
    <source>
        <dbReference type="EMBL" id="SFU40224.1"/>
    </source>
</evidence>